<gene>
    <name evidence="1" type="ORF">A9Q93_07540</name>
</gene>
<accession>A0A1Z8AWA7</accession>
<dbReference type="EMBL" id="MAAX01000117">
    <property type="protein sequence ID" value="OUS14614.1"/>
    <property type="molecule type" value="Genomic_DNA"/>
</dbReference>
<evidence type="ECO:0000313" key="1">
    <source>
        <dbReference type="EMBL" id="OUS14614.1"/>
    </source>
</evidence>
<organism evidence="1 2">
    <name type="scientific">Nonlabens dokdonensis</name>
    <dbReference type="NCBI Taxonomy" id="328515"/>
    <lineage>
        <taxon>Bacteria</taxon>
        <taxon>Pseudomonadati</taxon>
        <taxon>Bacteroidota</taxon>
        <taxon>Flavobacteriia</taxon>
        <taxon>Flavobacteriales</taxon>
        <taxon>Flavobacteriaceae</taxon>
        <taxon>Nonlabens</taxon>
    </lineage>
</organism>
<proteinExistence type="predicted"/>
<dbReference type="AlphaFoldDB" id="A0A1Z8AWA7"/>
<name>A0A1Z8AWA7_9FLAO</name>
<evidence type="ECO:0000313" key="2">
    <source>
        <dbReference type="Proteomes" id="UP000196102"/>
    </source>
</evidence>
<dbReference type="Proteomes" id="UP000196102">
    <property type="component" value="Unassembled WGS sequence"/>
</dbReference>
<comment type="caution">
    <text evidence="1">The sequence shown here is derived from an EMBL/GenBank/DDBJ whole genome shotgun (WGS) entry which is preliminary data.</text>
</comment>
<protein>
    <submittedName>
        <fullName evidence="1">Uncharacterized protein</fullName>
    </submittedName>
</protein>
<sequence>MIFITSCAPTSQIGSSDKDKNIKTKFTEKQIPVLTNNVKENFTQINFNNHSNSFITRQVMFDNFNRWNEAQVTEDAELEELLIWKNVALIDGINEKFTVIASGTGKNKAVVNTILVYDEKGKDALLDDSIYKNDIINFFTKEIATANKESDFYESYLTAYYPETWDYLVENQTNSVKYKNSNGHPTRYNRCQGASYSFLSSNRFNNCYNN</sequence>
<reference evidence="2" key="1">
    <citation type="journal article" date="2017" name="Proc. Natl. Acad. Sci. U.S.A.">
        <title>Simulation of Deepwater Horizon oil plume reveals substrate specialization within a complex community of hydrocarbon-degraders.</title>
        <authorList>
            <person name="Hu P."/>
            <person name="Dubinsky E.A."/>
            <person name="Probst A.J."/>
            <person name="Wang J."/>
            <person name="Sieber C.M.K."/>
            <person name="Tom L.M."/>
            <person name="Gardinali P."/>
            <person name="Banfield J.F."/>
            <person name="Atlas R.M."/>
            <person name="Andersen G.L."/>
        </authorList>
    </citation>
    <scope>NUCLEOTIDE SEQUENCE [LARGE SCALE GENOMIC DNA]</scope>
</reference>